<protein>
    <submittedName>
        <fullName evidence="2">M48 family peptidase</fullName>
    </submittedName>
</protein>
<dbReference type="RefSeq" id="WP_127697550.1">
    <property type="nucleotide sequence ID" value="NZ_SACS01000002.1"/>
</dbReference>
<dbReference type="PANTHER" id="PTHR30399">
    <property type="entry name" value="UNCHARACTERIZED PROTEIN YGJP"/>
    <property type="match status" value="1"/>
</dbReference>
<dbReference type="PANTHER" id="PTHR30399:SF1">
    <property type="entry name" value="UTP PYROPHOSPHATASE"/>
    <property type="match status" value="1"/>
</dbReference>
<evidence type="ECO:0000313" key="2">
    <source>
        <dbReference type="EMBL" id="RVU41165.1"/>
    </source>
</evidence>
<dbReference type="CDD" id="cd07344">
    <property type="entry name" value="M48_yhfN_like"/>
    <property type="match status" value="1"/>
</dbReference>
<proteinExistence type="predicted"/>
<feature type="domain" description="YgjP-like metallopeptidase" evidence="1">
    <location>
        <begin position="22"/>
        <end position="227"/>
    </location>
</feature>
<evidence type="ECO:0000259" key="1">
    <source>
        <dbReference type="Pfam" id="PF01863"/>
    </source>
</evidence>
<sequence>MPLEICQFSAIHYQLKRSSRRRSVSLQIRQGQLAVLAPDYVDKLQIDQFVALKQQWIKSHLQRQATVAAVPDYLALQQLPLLDEQLQLKIVPDSHNAVCREGMQLWVQLSKRVKAENRQAKTVQLLQTWYQQQAQSWFNERVAFWQQQMAVSVTAVEIKSWKQKWGTCSVSGVVSFNWRLMLAPSWIADYVVVHELAHRRHMDHSPAFWQLLTSFYPQAKAARSWFLQHQHLLVLSE</sequence>
<keyword evidence="3" id="KW-1185">Reference proteome</keyword>
<dbReference type="AlphaFoldDB" id="A0A437R353"/>
<reference evidence="2 3" key="1">
    <citation type="submission" date="2019-01" db="EMBL/GenBank/DDBJ databases">
        <authorList>
            <person name="Chen W.-M."/>
        </authorList>
    </citation>
    <scope>NUCLEOTIDE SEQUENCE [LARGE SCALE GENOMIC DNA]</scope>
    <source>
        <strain evidence="2 3">KYPC3</strain>
    </source>
</reference>
<dbReference type="Proteomes" id="UP000283077">
    <property type="component" value="Unassembled WGS sequence"/>
</dbReference>
<evidence type="ECO:0000313" key="3">
    <source>
        <dbReference type="Proteomes" id="UP000283077"/>
    </source>
</evidence>
<gene>
    <name evidence="2" type="ORF">EOE67_02895</name>
</gene>
<dbReference type="InterPro" id="IPR053136">
    <property type="entry name" value="UTP_pyrophosphatase-like"/>
</dbReference>
<dbReference type="InterPro" id="IPR002725">
    <property type="entry name" value="YgjP-like_metallopeptidase"/>
</dbReference>
<dbReference type="OrthoDB" id="9811177at2"/>
<dbReference type="Pfam" id="PF01863">
    <property type="entry name" value="YgjP-like"/>
    <property type="match status" value="1"/>
</dbReference>
<accession>A0A437R353</accession>
<organism evidence="2 3">
    <name type="scientific">Rheinheimera riviphila</name>
    <dbReference type="NCBI Taxonomy" id="1834037"/>
    <lineage>
        <taxon>Bacteria</taxon>
        <taxon>Pseudomonadati</taxon>
        <taxon>Pseudomonadota</taxon>
        <taxon>Gammaproteobacteria</taxon>
        <taxon>Chromatiales</taxon>
        <taxon>Chromatiaceae</taxon>
        <taxon>Rheinheimera</taxon>
    </lineage>
</organism>
<name>A0A437R353_9GAMM</name>
<dbReference type="EMBL" id="SACS01000002">
    <property type="protein sequence ID" value="RVU41165.1"/>
    <property type="molecule type" value="Genomic_DNA"/>
</dbReference>
<comment type="caution">
    <text evidence="2">The sequence shown here is derived from an EMBL/GenBank/DDBJ whole genome shotgun (WGS) entry which is preliminary data.</text>
</comment>
<dbReference type="Gene3D" id="3.30.2010.10">
    <property type="entry name" value="Metalloproteases ('zincins'), catalytic domain"/>
    <property type="match status" value="1"/>
</dbReference>